<dbReference type="Proteomes" id="UP001164250">
    <property type="component" value="Chromosome 13"/>
</dbReference>
<organism evidence="1 2">
    <name type="scientific">Pistacia atlantica</name>
    <dbReference type="NCBI Taxonomy" id="434234"/>
    <lineage>
        <taxon>Eukaryota</taxon>
        <taxon>Viridiplantae</taxon>
        <taxon>Streptophyta</taxon>
        <taxon>Embryophyta</taxon>
        <taxon>Tracheophyta</taxon>
        <taxon>Spermatophyta</taxon>
        <taxon>Magnoliopsida</taxon>
        <taxon>eudicotyledons</taxon>
        <taxon>Gunneridae</taxon>
        <taxon>Pentapetalae</taxon>
        <taxon>rosids</taxon>
        <taxon>malvids</taxon>
        <taxon>Sapindales</taxon>
        <taxon>Anacardiaceae</taxon>
        <taxon>Pistacia</taxon>
    </lineage>
</organism>
<dbReference type="EMBL" id="CM047909">
    <property type="protein sequence ID" value="KAJ0079830.1"/>
    <property type="molecule type" value="Genomic_DNA"/>
</dbReference>
<sequence>MKEGKKEEIATIASLARKCLDLNGKKRPTMREVAIELVGIMRASRCCSSMRHINIEEINFVHGELTTYSENSLTFSR</sequence>
<evidence type="ECO:0000313" key="2">
    <source>
        <dbReference type="Proteomes" id="UP001164250"/>
    </source>
</evidence>
<protein>
    <submittedName>
        <fullName evidence="1">Uncharacterized protein</fullName>
    </submittedName>
</protein>
<comment type="caution">
    <text evidence="1">The sequence shown here is derived from an EMBL/GenBank/DDBJ whole genome shotgun (WGS) entry which is preliminary data.</text>
</comment>
<gene>
    <name evidence="1" type="ORF">Patl1_24599</name>
</gene>
<proteinExistence type="predicted"/>
<name>A0ACC1A0L7_9ROSI</name>
<reference evidence="2" key="1">
    <citation type="journal article" date="2023" name="G3 (Bethesda)">
        <title>Genome assembly and association tests identify interacting loci associated with vigor, precocity, and sex in interspecific pistachio rootstocks.</title>
        <authorList>
            <person name="Palmer W."/>
            <person name="Jacygrad E."/>
            <person name="Sagayaradj S."/>
            <person name="Cavanaugh K."/>
            <person name="Han R."/>
            <person name="Bertier L."/>
            <person name="Beede B."/>
            <person name="Kafkas S."/>
            <person name="Golino D."/>
            <person name="Preece J."/>
            <person name="Michelmore R."/>
        </authorList>
    </citation>
    <scope>NUCLEOTIDE SEQUENCE [LARGE SCALE GENOMIC DNA]</scope>
</reference>
<accession>A0ACC1A0L7</accession>
<evidence type="ECO:0000313" key="1">
    <source>
        <dbReference type="EMBL" id="KAJ0079830.1"/>
    </source>
</evidence>
<keyword evidence="2" id="KW-1185">Reference proteome</keyword>